<protein>
    <submittedName>
        <fullName evidence="2">Uncharacterized protein</fullName>
    </submittedName>
</protein>
<evidence type="ECO:0000256" key="1">
    <source>
        <dbReference type="SAM" id="MobiDB-lite"/>
    </source>
</evidence>
<dbReference type="AlphaFoldDB" id="A0A9K3KUS5"/>
<dbReference type="Proteomes" id="UP000693970">
    <property type="component" value="Unassembled WGS sequence"/>
</dbReference>
<sequence length="296" mass="34880">MSSTSDLDEVIDSIKKVEEEIRTVEASIKAVEAELKKDGLREKDVDYYREEKKQLREEKNKLRDEKNKLREKENKLRDEKSLSTPAVTTHWTTPSREEQNIVQQYRRLERQRNWPVKRGAVKKFATDPFLIDLRTCNFVGFEHQPELIRDIVLDEEPNRKKSGRRKCVLCFVPKKFVPEDSRYKGQNVSNNSSYMCRVCMVVLCNKPIGVSGAKTCHEVWHTKKNLDAEAFRYRKQLLEYREKDDDEAKMRRLQATKAHKKKWPVIEEVQEQEHQVDVLPDNGDEHATMKDVVASF</sequence>
<organism evidence="2 3">
    <name type="scientific">Nitzschia inconspicua</name>
    <dbReference type="NCBI Taxonomy" id="303405"/>
    <lineage>
        <taxon>Eukaryota</taxon>
        <taxon>Sar</taxon>
        <taxon>Stramenopiles</taxon>
        <taxon>Ochrophyta</taxon>
        <taxon>Bacillariophyta</taxon>
        <taxon>Bacillariophyceae</taxon>
        <taxon>Bacillariophycidae</taxon>
        <taxon>Bacillariales</taxon>
        <taxon>Bacillariaceae</taxon>
        <taxon>Nitzschia</taxon>
    </lineage>
</organism>
<evidence type="ECO:0000313" key="3">
    <source>
        <dbReference type="Proteomes" id="UP000693970"/>
    </source>
</evidence>
<evidence type="ECO:0000313" key="2">
    <source>
        <dbReference type="EMBL" id="KAG7349704.1"/>
    </source>
</evidence>
<gene>
    <name evidence="2" type="ORF">IV203_012301</name>
</gene>
<name>A0A9K3KUS5_9STRA</name>
<accession>A0A9K3KUS5</accession>
<feature type="compositionally biased region" description="Basic and acidic residues" evidence="1">
    <location>
        <begin position="56"/>
        <end position="81"/>
    </location>
</feature>
<feature type="compositionally biased region" description="Polar residues" evidence="1">
    <location>
        <begin position="82"/>
        <end position="94"/>
    </location>
</feature>
<keyword evidence="3" id="KW-1185">Reference proteome</keyword>
<reference evidence="2" key="2">
    <citation type="submission" date="2021-04" db="EMBL/GenBank/DDBJ databases">
        <authorList>
            <person name="Podell S."/>
        </authorList>
    </citation>
    <scope>NUCLEOTIDE SEQUENCE</scope>
    <source>
        <strain evidence="2">Hildebrandi</strain>
    </source>
</reference>
<proteinExistence type="predicted"/>
<feature type="region of interest" description="Disordered" evidence="1">
    <location>
        <begin position="56"/>
        <end position="95"/>
    </location>
</feature>
<dbReference type="EMBL" id="JAGRRH010000019">
    <property type="protein sequence ID" value="KAG7349704.1"/>
    <property type="molecule type" value="Genomic_DNA"/>
</dbReference>
<comment type="caution">
    <text evidence="2">The sequence shown here is derived from an EMBL/GenBank/DDBJ whole genome shotgun (WGS) entry which is preliminary data.</text>
</comment>
<reference evidence="2" key="1">
    <citation type="journal article" date="2021" name="Sci. Rep.">
        <title>Diploid genomic architecture of Nitzschia inconspicua, an elite biomass production diatom.</title>
        <authorList>
            <person name="Oliver A."/>
            <person name="Podell S."/>
            <person name="Pinowska A."/>
            <person name="Traller J.C."/>
            <person name="Smith S.R."/>
            <person name="McClure R."/>
            <person name="Beliaev A."/>
            <person name="Bohutskyi P."/>
            <person name="Hill E.A."/>
            <person name="Rabines A."/>
            <person name="Zheng H."/>
            <person name="Allen L.Z."/>
            <person name="Kuo A."/>
            <person name="Grigoriev I.V."/>
            <person name="Allen A.E."/>
            <person name="Hazlebeck D."/>
            <person name="Allen E.E."/>
        </authorList>
    </citation>
    <scope>NUCLEOTIDE SEQUENCE</scope>
    <source>
        <strain evidence="2">Hildebrandi</strain>
    </source>
</reference>